<comment type="caution">
    <text evidence="2">The sequence shown here is derived from an EMBL/GenBank/DDBJ whole genome shotgun (WGS) entry which is preliminary data.</text>
</comment>
<sequence>MPKARLPYHFAKIFTDEIWRFYIDYYRQSTKEGTQKGSLLFDVEEPGYMAAMMKAHQLMNETLSEKLTPNLILRLYKAALEGVSKTNLTDFDRFDRFRSDSVSGFWLKMNTSDENEGNVSNEGLREFLEEMIANNNENKFEIWDDSNKDILEKALLSYKESANKQQGLEDALSFLEDKIKNRKCKFVSPNMTHQTIEKKINQYIHQYESKLKKLSDNEEKLEVIIELIQKIERLHPFIDGNCRTLVMLVLNRELIRNGFMPTMQWNPNRFDFFSREQLRTEIINGWEYSKKYQSEIANLNSYKVLYEYVDKLYQLSDKSLFHKQETATKARNLDKLLGELKTKSPKEGSDFIQENWTKFKSSRGVITRIFRLETTTEGLLKNLMNDVQEVPVTKPSIGLHLQ</sequence>
<evidence type="ECO:0000313" key="2">
    <source>
        <dbReference type="EMBL" id="KTC84507.1"/>
    </source>
</evidence>
<organism evidence="2 3">
    <name type="scientific">Legionella brunensis</name>
    <dbReference type="NCBI Taxonomy" id="29422"/>
    <lineage>
        <taxon>Bacteria</taxon>
        <taxon>Pseudomonadati</taxon>
        <taxon>Pseudomonadota</taxon>
        <taxon>Gammaproteobacteria</taxon>
        <taxon>Legionellales</taxon>
        <taxon>Legionellaceae</taxon>
        <taxon>Legionella</taxon>
    </lineage>
</organism>
<dbReference type="OrthoDB" id="6196979at2"/>
<name>A0A0W0SMF2_9GAMM</name>
<dbReference type="InterPro" id="IPR003812">
    <property type="entry name" value="Fido"/>
</dbReference>
<feature type="domain" description="Fido" evidence="1">
    <location>
        <begin position="150"/>
        <end position="294"/>
    </location>
</feature>
<dbReference type="SUPFAM" id="SSF140931">
    <property type="entry name" value="Fic-like"/>
    <property type="match status" value="1"/>
</dbReference>
<dbReference type="PROSITE" id="PS51459">
    <property type="entry name" value="FIDO"/>
    <property type="match status" value="1"/>
</dbReference>
<dbReference type="EMBL" id="LNXV01000009">
    <property type="protein sequence ID" value="KTC84507.1"/>
    <property type="molecule type" value="Genomic_DNA"/>
</dbReference>
<reference evidence="2 3" key="1">
    <citation type="submission" date="2015-11" db="EMBL/GenBank/DDBJ databases">
        <title>Genomic analysis of 38 Legionella species identifies large and diverse effector repertoires.</title>
        <authorList>
            <person name="Burstein D."/>
            <person name="Amaro F."/>
            <person name="Zusman T."/>
            <person name="Lifshitz Z."/>
            <person name="Cohen O."/>
            <person name="Gilbert J.A."/>
            <person name="Pupko T."/>
            <person name="Shuman H.A."/>
            <person name="Segal G."/>
        </authorList>
    </citation>
    <scope>NUCLEOTIDE SEQUENCE [LARGE SCALE GENOMIC DNA]</scope>
    <source>
        <strain evidence="2 3">ATCC 43878</strain>
    </source>
</reference>
<dbReference type="PATRIC" id="fig|29422.6.peg.1457"/>
<dbReference type="AlphaFoldDB" id="A0A0W0SMF2"/>
<dbReference type="Proteomes" id="UP000054742">
    <property type="component" value="Unassembled WGS sequence"/>
</dbReference>
<dbReference type="InterPro" id="IPR036597">
    <property type="entry name" value="Fido-like_dom_sf"/>
</dbReference>
<dbReference type="STRING" id="29422.Lbru_1375"/>
<evidence type="ECO:0000259" key="1">
    <source>
        <dbReference type="PROSITE" id="PS51459"/>
    </source>
</evidence>
<dbReference type="Gene3D" id="1.10.3290.10">
    <property type="entry name" value="Fido-like domain"/>
    <property type="match status" value="1"/>
</dbReference>
<evidence type="ECO:0000313" key="3">
    <source>
        <dbReference type="Proteomes" id="UP000054742"/>
    </source>
</evidence>
<dbReference type="RefSeq" id="WP_058441456.1">
    <property type="nucleotide sequence ID" value="NZ_CAAAHU010000023.1"/>
</dbReference>
<protein>
    <submittedName>
        <fullName evidence="2">Ankyrin repeat-containing protein</fullName>
    </submittedName>
</protein>
<dbReference type="Pfam" id="PF02661">
    <property type="entry name" value="Fic"/>
    <property type="match status" value="1"/>
</dbReference>
<gene>
    <name evidence="2" type="ORF">Lbru_1375</name>
</gene>
<accession>A0A0W0SMF2</accession>
<keyword evidence="3" id="KW-1185">Reference proteome</keyword>
<proteinExistence type="predicted"/>